<dbReference type="AlphaFoldDB" id="A0A1M2URN6"/>
<feature type="transmembrane region" description="Helical" evidence="1">
    <location>
        <begin position="36"/>
        <end position="58"/>
    </location>
</feature>
<dbReference type="Proteomes" id="UP000183986">
    <property type="component" value="Unassembled WGS sequence"/>
</dbReference>
<name>A0A1M2URN6_MARNT</name>
<dbReference type="RefSeq" id="WP_072678462.1">
    <property type="nucleotide sequence ID" value="NZ_MPKY01000004.1"/>
</dbReference>
<keyword evidence="3" id="KW-1185">Reference proteome</keyword>
<dbReference type="EMBL" id="MPKY01000004">
    <property type="protein sequence ID" value="OJS97966.1"/>
    <property type="molecule type" value="Genomic_DNA"/>
</dbReference>
<accession>A0A1M2URN6</accession>
<evidence type="ECO:0000256" key="1">
    <source>
        <dbReference type="SAM" id="Phobius"/>
    </source>
</evidence>
<evidence type="ECO:0000313" key="3">
    <source>
        <dbReference type="Proteomes" id="UP000183986"/>
    </source>
</evidence>
<proteinExistence type="predicted"/>
<gene>
    <name evidence="2" type="ORF">BEE62_16740</name>
</gene>
<reference evidence="2" key="1">
    <citation type="submission" date="2016-11" db="EMBL/GenBank/DDBJ databases">
        <title>Draft Genome Sequence of Marinobacter hydrocarbonoclasticus strain STW2, a polyaromatic aromatic hydrocarbon degrading and denitrifying bacterium from rhizosphere of Seagrass Enhalus acodoides.</title>
        <authorList>
            <person name="Ling J."/>
            <person name="Dong J."/>
        </authorList>
    </citation>
    <scope>NUCLEOTIDE SEQUENCE [LARGE SCALE GENOMIC DNA]</scope>
    <source>
        <strain evidence="2">STW2</strain>
    </source>
</reference>
<keyword evidence="1" id="KW-0472">Membrane</keyword>
<dbReference type="OrthoDB" id="6371981at2"/>
<protein>
    <submittedName>
        <fullName evidence="2">Uncharacterized protein</fullName>
    </submittedName>
</protein>
<organism evidence="2 3">
    <name type="scientific">Marinobacter nauticus</name>
    <name type="common">Marinobacter hydrocarbonoclasticus</name>
    <name type="synonym">Marinobacter aquaeolei</name>
    <dbReference type="NCBI Taxonomy" id="2743"/>
    <lineage>
        <taxon>Bacteria</taxon>
        <taxon>Pseudomonadati</taxon>
        <taxon>Pseudomonadota</taxon>
        <taxon>Gammaproteobacteria</taxon>
        <taxon>Pseudomonadales</taxon>
        <taxon>Marinobacteraceae</taxon>
        <taxon>Marinobacter</taxon>
    </lineage>
</organism>
<keyword evidence="1" id="KW-1133">Transmembrane helix</keyword>
<keyword evidence="1" id="KW-0812">Transmembrane</keyword>
<comment type="caution">
    <text evidence="2">The sequence shown here is derived from an EMBL/GenBank/DDBJ whole genome shotgun (WGS) entry which is preliminary data.</text>
</comment>
<evidence type="ECO:0000313" key="2">
    <source>
        <dbReference type="EMBL" id="OJS97966.1"/>
    </source>
</evidence>
<sequence>MIMILAALGAVLWVVVSMLCISYFNDHGFGWEEWEAFPVWIKVPILVVAPVFFISWWVR</sequence>